<dbReference type="PANTHER" id="PTHR32176">
    <property type="entry name" value="XYLOSE ISOMERASE"/>
    <property type="match status" value="1"/>
</dbReference>
<reference evidence="5 6" key="1">
    <citation type="submission" date="2019-10" db="EMBL/GenBank/DDBJ databases">
        <title>Prolixibacter strains distinguished by the presence of nitrate reductase genes were adept at nitrate-dependent anaerobic corrosion of metallic iron and carbon steel.</title>
        <authorList>
            <person name="Iino T."/>
            <person name="Shono N."/>
            <person name="Ito K."/>
            <person name="Nakamura R."/>
            <person name="Sueoka K."/>
            <person name="Harayama S."/>
            <person name="Ohkuma M."/>
        </authorList>
    </citation>
    <scope>NUCLEOTIDE SEQUENCE [LARGE SCALE GENOMIC DNA]</scope>
    <source>
        <strain evidence="5 6">JCM 13498</strain>
    </source>
</reference>
<protein>
    <submittedName>
        <fullName evidence="5">Patatin</fullName>
    </submittedName>
</protein>
<dbReference type="GO" id="GO:0047372">
    <property type="term" value="F:monoacylglycerol lipase activity"/>
    <property type="evidence" value="ECO:0007669"/>
    <property type="project" value="TreeGrafter"/>
</dbReference>
<dbReference type="InterPro" id="IPR016035">
    <property type="entry name" value="Acyl_Trfase/lysoPLipase"/>
</dbReference>
<comment type="similarity">
    <text evidence="1">Belongs to the patatin family.</text>
</comment>
<comment type="caution">
    <text evidence="5">The sequence shown here is derived from an EMBL/GenBank/DDBJ whole genome shotgun (WGS) entry which is preliminary data.</text>
</comment>
<sequence length="358" mass="40094">MKKVRILSLDGGGIRGIIPATVLEYIENKFIEKTGNPNARLADLFDFIIGTSTGGILTCFYLTPNPEQREGQPLTKYKASQALEFYSEKGYRIFNASKHYSWLGLRQLYNASKYTANNLESIFAEEFGELKMSELVKPCLVTTYDLASKSSFFFSSREPEHKQREFYVKDVARSTSAAPTYFPSAVIKNLVTGNTMVNIDGGVYANNPTMCGYAECRNSVFPQASYPSAEQMLILSIGTGGGQFDLPAVEKSSNWGLLKWAKSTPDIMMDGSFDTVDYQLKRLFGSLAEEQQYNYKRVDVPQDKRYYAKDMADASPANIEALKEAGKEALKEAQKNHEQYSLDNFIDMLMANAPDKTT</sequence>
<dbReference type="GO" id="GO:0016042">
    <property type="term" value="P:lipid catabolic process"/>
    <property type="evidence" value="ECO:0007669"/>
    <property type="project" value="UniProtKB-UniRule"/>
</dbReference>
<dbReference type="Proteomes" id="UP000391834">
    <property type="component" value="Unassembled WGS sequence"/>
</dbReference>
<evidence type="ECO:0000313" key="6">
    <source>
        <dbReference type="Proteomes" id="UP000391834"/>
    </source>
</evidence>
<dbReference type="InterPro" id="IPR002641">
    <property type="entry name" value="PNPLA_dom"/>
</dbReference>
<dbReference type="PANTHER" id="PTHR32176:SF92">
    <property type="entry name" value="XYLOSE ISOMERASE"/>
    <property type="match status" value="1"/>
</dbReference>
<feature type="short sequence motif" description="GXSXG" evidence="3">
    <location>
        <begin position="50"/>
        <end position="54"/>
    </location>
</feature>
<keyword evidence="2 3" id="KW-0443">Lipid metabolism</keyword>
<dbReference type="Pfam" id="PF01734">
    <property type="entry name" value="Patatin"/>
    <property type="match status" value="1"/>
</dbReference>
<feature type="active site" description="Proton acceptor" evidence="3">
    <location>
        <position position="200"/>
    </location>
</feature>
<keyword evidence="3" id="KW-0442">Lipid degradation</keyword>
<dbReference type="AlphaFoldDB" id="A0A5M4B522"/>
<feature type="active site" description="Nucleophile" evidence="3">
    <location>
        <position position="52"/>
    </location>
</feature>
<evidence type="ECO:0000256" key="1">
    <source>
        <dbReference type="ARBA" id="ARBA00010240"/>
    </source>
</evidence>
<dbReference type="SUPFAM" id="SSF52151">
    <property type="entry name" value="FabD/lysophospholipase-like"/>
    <property type="match status" value="1"/>
</dbReference>
<accession>A0A5M4B522</accession>
<dbReference type="Gene3D" id="3.40.1090.10">
    <property type="entry name" value="Cytosolic phospholipase A2 catalytic domain"/>
    <property type="match status" value="1"/>
</dbReference>
<keyword evidence="6" id="KW-1185">Reference proteome</keyword>
<evidence type="ECO:0000256" key="2">
    <source>
        <dbReference type="ARBA" id="ARBA00023098"/>
    </source>
</evidence>
<proteinExistence type="inferred from homology"/>
<organism evidence="5 6">
    <name type="scientific">Prolixibacter bellariivorans</name>
    <dbReference type="NCBI Taxonomy" id="314319"/>
    <lineage>
        <taxon>Bacteria</taxon>
        <taxon>Pseudomonadati</taxon>
        <taxon>Bacteroidota</taxon>
        <taxon>Bacteroidia</taxon>
        <taxon>Marinilabiliales</taxon>
        <taxon>Prolixibacteraceae</taxon>
        <taxon>Prolixibacter</taxon>
    </lineage>
</organism>
<dbReference type="RefSeq" id="WP_036984735.1">
    <property type="nucleotide sequence ID" value="NZ_BLAX01000001.1"/>
</dbReference>
<feature type="short sequence motif" description="GXGXXG" evidence="3">
    <location>
        <begin position="11"/>
        <end position="16"/>
    </location>
</feature>
<name>A0A5M4B522_9BACT</name>
<dbReference type="PROSITE" id="PS51635">
    <property type="entry name" value="PNPLA"/>
    <property type="match status" value="1"/>
</dbReference>
<dbReference type="EMBL" id="BLAX01000001">
    <property type="protein sequence ID" value="GET34953.1"/>
    <property type="molecule type" value="Genomic_DNA"/>
</dbReference>
<gene>
    <name evidence="5" type="ORF">PbJCM13498_38160</name>
</gene>
<feature type="domain" description="PNPLA" evidence="4">
    <location>
        <begin position="7"/>
        <end position="213"/>
    </location>
</feature>
<evidence type="ECO:0000259" key="4">
    <source>
        <dbReference type="PROSITE" id="PS51635"/>
    </source>
</evidence>
<evidence type="ECO:0000256" key="3">
    <source>
        <dbReference type="PROSITE-ProRule" id="PRU01161"/>
    </source>
</evidence>
<feature type="short sequence motif" description="DGA/G" evidence="3">
    <location>
        <begin position="200"/>
        <end position="202"/>
    </location>
</feature>
<evidence type="ECO:0000313" key="5">
    <source>
        <dbReference type="EMBL" id="GET34953.1"/>
    </source>
</evidence>
<dbReference type="GO" id="GO:0004620">
    <property type="term" value="F:phospholipase activity"/>
    <property type="evidence" value="ECO:0007669"/>
    <property type="project" value="TreeGrafter"/>
</dbReference>
<keyword evidence="3" id="KW-0378">Hydrolase</keyword>